<evidence type="ECO:0008006" key="14">
    <source>
        <dbReference type="Google" id="ProtNLM"/>
    </source>
</evidence>
<dbReference type="GO" id="GO:0008378">
    <property type="term" value="F:galactosyltransferase activity"/>
    <property type="evidence" value="ECO:0007669"/>
    <property type="project" value="TreeGrafter"/>
</dbReference>
<keyword evidence="8" id="KW-1133">Transmembrane helix</keyword>
<evidence type="ECO:0000313" key="13">
    <source>
        <dbReference type="EMBL" id="QHT11374.1"/>
    </source>
</evidence>
<dbReference type="EMBL" id="MN739534">
    <property type="protein sequence ID" value="QHT11374.1"/>
    <property type="molecule type" value="Genomic_DNA"/>
</dbReference>
<keyword evidence="5" id="KW-0808">Transferase</keyword>
<dbReference type="UniPathway" id="UPA00378"/>
<dbReference type="AlphaFoldDB" id="A0A6C0D5H9"/>
<evidence type="ECO:0000256" key="1">
    <source>
        <dbReference type="ARBA" id="ARBA00004606"/>
    </source>
</evidence>
<evidence type="ECO:0000256" key="9">
    <source>
        <dbReference type="ARBA" id="ARBA00023136"/>
    </source>
</evidence>
<dbReference type="InterPro" id="IPR027791">
    <property type="entry name" value="Galactosyl_T_C"/>
</dbReference>
<dbReference type="InterPro" id="IPR003859">
    <property type="entry name" value="Galactosyl_T"/>
</dbReference>
<comment type="similarity">
    <text evidence="3">Belongs to the glycosyltransferase 7 family.</text>
</comment>
<evidence type="ECO:0000259" key="11">
    <source>
        <dbReference type="Pfam" id="PF02709"/>
    </source>
</evidence>
<dbReference type="GO" id="GO:0016020">
    <property type="term" value="C:membrane"/>
    <property type="evidence" value="ECO:0007669"/>
    <property type="project" value="UniProtKB-SubCell"/>
</dbReference>
<evidence type="ECO:0000256" key="7">
    <source>
        <dbReference type="ARBA" id="ARBA00022968"/>
    </source>
</evidence>
<dbReference type="InterPro" id="IPR029044">
    <property type="entry name" value="Nucleotide-diphossugar_trans"/>
</dbReference>
<evidence type="ECO:0000256" key="5">
    <source>
        <dbReference type="ARBA" id="ARBA00022679"/>
    </source>
</evidence>
<dbReference type="GO" id="GO:0005975">
    <property type="term" value="P:carbohydrate metabolic process"/>
    <property type="evidence" value="ECO:0007669"/>
    <property type="project" value="InterPro"/>
</dbReference>
<evidence type="ECO:0000259" key="12">
    <source>
        <dbReference type="Pfam" id="PF13733"/>
    </source>
</evidence>
<dbReference type="PANTHER" id="PTHR19300">
    <property type="entry name" value="BETA-1,4-GALACTOSYLTRANSFERASE"/>
    <property type="match status" value="1"/>
</dbReference>
<evidence type="ECO:0000256" key="4">
    <source>
        <dbReference type="ARBA" id="ARBA00022676"/>
    </source>
</evidence>
<dbReference type="Pfam" id="PF02709">
    <property type="entry name" value="Glyco_transf_7C"/>
    <property type="match status" value="1"/>
</dbReference>
<dbReference type="PRINTS" id="PR02050">
    <property type="entry name" value="B14GALTRFASE"/>
</dbReference>
<evidence type="ECO:0000256" key="6">
    <source>
        <dbReference type="ARBA" id="ARBA00022692"/>
    </source>
</evidence>
<keyword evidence="6" id="KW-0812">Transmembrane</keyword>
<dbReference type="SUPFAM" id="SSF53448">
    <property type="entry name" value="Nucleotide-diphospho-sugar transferases"/>
    <property type="match status" value="1"/>
</dbReference>
<dbReference type="InterPro" id="IPR027995">
    <property type="entry name" value="Galactosyl_T_N"/>
</dbReference>
<feature type="domain" description="Galactosyltransferase N-terminal" evidence="12">
    <location>
        <begin position="7"/>
        <end position="89"/>
    </location>
</feature>
<dbReference type="Pfam" id="PF13733">
    <property type="entry name" value="Glyco_transf_7N"/>
    <property type="match status" value="1"/>
</dbReference>
<name>A0A6C0D5H9_9ZZZZ</name>
<reference evidence="13" key="1">
    <citation type="journal article" date="2020" name="Nature">
        <title>Giant virus diversity and host interactions through global metagenomics.</title>
        <authorList>
            <person name="Schulz F."/>
            <person name="Roux S."/>
            <person name="Paez-Espino D."/>
            <person name="Jungbluth S."/>
            <person name="Walsh D.A."/>
            <person name="Denef V.J."/>
            <person name="McMahon K.D."/>
            <person name="Konstantinidis K.T."/>
            <person name="Eloe-Fadrosh E.A."/>
            <person name="Kyrpides N.C."/>
            <person name="Woyke T."/>
        </authorList>
    </citation>
    <scope>NUCLEOTIDE SEQUENCE</scope>
    <source>
        <strain evidence="13">GVMAG-M-3300023174-116</strain>
    </source>
</reference>
<keyword evidence="7" id="KW-0735">Signal-anchor</keyword>
<evidence type="ECO:0000256" key="3">
    <source>
        <dbReference type="ARBA" id="ARBA00005735"/>
    </source>
</evidence>
<accession>A0A6C0D5H9</accession>
<evidence type="ECO:0000256" key="2">
    <source>
        <dbReference type="ARBA" id="ARBA00004922"/>
    </source>
</evidence>
<keyword evidence="9" id="KW-0472">Membrane</keyword>
<dbReference type="Gene3D" id="3.90.550.10">
    <property type="entry name" value="Spore Coat Polysaccharide Biosynthesis Protein SpsA, Chain A"/>
    <property type="match status" value="1"/>
</dbReference>
<sequence length="282" mass="33604">MDLKIPKLIFIIPYRNREKEKMHFSIYMKYIMEDYDKNDYEIYYSHQTDNRPFNRGATKNIGFLAMKNKYPQDYKNITFVFNDIDTLPALKNTFNYITTTGTVKHFYGYHFALGGIFSITGSDFEHCNGFPNNWGWGLEDNAMYDRVLLHELKVDRSQFFVVNSKEVIQIYDNPHRLINNNEPNNYIHKNLRDNLNSIYELDYSIEHNNNLQSEAIQSEAINKISYIPQNEFIINIVNFRTLVNPANEIFYNQNTFYDSGLRPNIYEDNVRRSRWGLTFKHV</sequence>
<feature type="domain" description="Galactosyltransferase C-terminal" evidence="11">
    <location>
        <begin position="107"/>
        <end position="159"/>
    </location>
</feature>
<organism evidence="13">
    <name type="scientific">viral metagenome</name>
    <dbReference type="NCBI Taxonomy" id="1070528"/>
    <lineage>
        <taxon>unclassified sequences</taxon>
        <taxon>metagenomes</taxon>
        <taxon>organismal metagenomes</taxon>
    </lineage>
</organism>
<proteinExistence type="inferred from homology"/>
<dbReference type="GO" id="GO:0005794">
    <property type="term" value="C:Golgi apparatus"/>
    <property type="evidence" value="ECO:0007669"/>
    <property type="project" value="TreeGrafter"/>
</dbReference>
<evidence type="ECO:0000256" key="10">
    <source>
        <dbReference type="ARBA" id="ARBA00023180"/>
    </source>
</evidence>
<keyword evidence="10" id="KW-0325">Glycoprotein</keyword>
<protein>
    <recommendedName>
        <fullName evidence="14">Galactosyltransferase C-terminal domain-containing protein</fullName>
    </recommendedName>
</protein>
<comment type="pathway">
    <text evidence="2">Protein modification; protein glycosylation.</text>
</comment>
<dbReference type="PANTHER" id="PTHR19300:SF57">
    <property type="entry name" value="BETA-1,4-N-ACETYLGALACTOSAMINYLTRANSFERASE"/>
    <property type="match status" value="1"/>
</dbReference>
<keyword evidence="4" id="KW-0328">Glycosyltransferase</keyword>
<comment type="subcellular location">
    <subcellularLocation>
        <location evidence="1">Membrane</location>
        <topology evidence="1">Single-pass type II membrane protein</topology>
    </subcellularLocation>
</comment>
<evidence type="ECO:0000256" key="8">
    <source>
        <dbReference type="ARBA" id="ARBA00022989"/>
    </source>
</evidence>